<dbReference type="EMBL" id="BCWF01000017">
    <property type="protein sequence ID" value="GAT23857.1"/>
    <property type="molecule type" value="Genomic_DNA"/>
</dbReference>
<dbReference type="Proteomes" id="UP000075230">
    <property type="component" value="Unassembled WGS sequence"/>
</dbReference>
<feature type="compositionally biased region" description="Polar residues" evidence="4">
    <location>
        <begin position="46"/>
        <end position="57"/>
    </location>
</feature>
<accession>A0A146FDB6</accession>
<sequence length="740" mass="80820">MDGGNDSQPVTAKLRASRRRPPRASRACETCRVRKTKTRPSPWPDVSQSNQNGFHQSDSLDHYTPRVARSIGNINASSPTVFTPKRDDDSIVAATPELCDSASRDGLSGVNLHTNGTEFYGNSSNLAFLGNLYARARNHAETKPLTIPDNEPSFPTNGGTNAALNSLSDKAAADHLTPNSPADKQSESSQTNKAQLSIVNLLYNPKYPSHSPPQINGGAEDDRQGRKENAEDTRANAQSFVGKLRLYVYLCDSNLTSRQITGLYFSVVALGAINASPHETALLDHYCNYLPYLGKPGATSKPSSLDFADYYFGKAKQALGDLFESCSLESAQALLLLSVFCQNALRPHSCFMYSGMAVRTAVAIGLASGMSSVSIDTRKEGRRTWCEMCCSSGRLDSMKDLQYYQVSLPTLKATPGNLLDPDAEDDHVAMIPAMVALAQIMSEASHLLYHSPKRSMSEMSQIAMSLDNKLLAWKATLPHFLNIDAASLNDTEWAFKQKLVLRLRFYNTRILIHRPFLAASASSTESSNLFQHLHTCLDAARTSIQMQYESFLHRIYIRTWWYNTTYALYGAMILLHLVLSGFPSIRDEDLLLDVEKSLDIFESMNNIVVARRCAEMIREVLEVARACVARRRSSLVPSAAAHTSALAPPPPSNFGIDAATAAAAAATTATDPTAVQNRADNLTGIVPPGTDSDFFFSLFNQDSQPDTRAEILANLVDPTILEDFAFGSGGGDFSFFLGGS</sequence>
<keyword evidence="3" id="KW-0539">Nucleus</keyword>
<keyword evidence="1" id="KW-0805">Transcription regulation</keyword>
<dbReference type="CDD" id="cd12148">
    <property type="entry name" value="fungal_TF_MHR"/>
    <property type="match status" value="1"/>
</dbReference>
<dbReference type="PANTHER" id="PTHR47424">
    <property type="entry name" value="REGULATORY PROTEIN GAL4"/>
    <property type="match status" value="1"/>
</dbReference>
<gene>
    <name evidence="6" type="ORF">RIB2604_01709990</name>
</gene>
<dbReference type="GO" id="GO:0008270">
    <property type="term" value="F:zinc ion binding"/>
    <property type="evidence" value="ECO:0007669"/>
    <property type="project" value="InterPro"/>
</dbReference>
<name>A0A146FDB6_ASPKA</name>
<feature type="compositionally biased region" description="Basic and acidic residues" evidence="4">
    <location>
        <begin position="220"/>
        <end position="234"/>
    </location>
</feature>
<evidence type="ECO:0000256" key="4">
    <source>
        <dbReference type="SAM" id="MobiDB-lite"/>
    </source>
</evidence>
<protein>
    <recommendedName>
        <fullName evidence="5">Xylanolytic transcriptional activator regulatory domain-containing protein</fullName>
    </recommendedName>
</protein>
<feature type="compositionally biased region" description="Polar residues" evidence="4">
    <location>
        <begin position="1"/>
        <end position="10"/>
    </location>
</feature>
<reference evidence="7" key="2">
    <citation type="submission" date="2016-02" db="EMBL/GenBank/DDBJ databases">
        <title>Genome sequencing of Aspergillus luchuensis NBRC 4314.</title>
        <authorList>
            <person name="Yamada O."/>
        </authorList>
    </citation>
    <scope>NUCLEOTIDE SEQUENCE [LARGE SCALE GENOMIC DNA]</scope>
    <source>
        <strain evidence="7">RIB 2604</strain>
    </source>
</reference>
<dbReference type="Pfam" id="PF04082">
    <property type="entry name" value="Fungal_trans"/>
    <property type="match status" value="1"/>
</dbReference>
<dbReference type="GO" id="GO:0000981">
    <property type="term" value="F:DNA-binding transcription factor activity, RNA polymerase II-specific"/>
    <property type="evidence" value="ECO:0007669"/>
    <property type="project" value="TreeGrafter"/>
</dbReference>
<dbReference type="PANTHER" id="PTHR47424:SF15">
    <property type="entry name" value="ZN(II)2CYS6 TRANSCRIPTION FACTOR (EUROFUNG)"/>
    <property type="match status" value="1"/>
</dbReference>
<evidence type="ECO:0000256" key="2">
    <source>
        <dbReference type="ARBA" id="ARBA00023163"/>
    </source>
</evidence>
<dbReference type="GO" id="GO:0006351">
    <property type="term" value="P:DNA-templated transcription"/>
    <property type="evidence" value="ECO:0007669"/>
    <property type="project" value="InterPro"/>
</dbReference>
<evidence type="ECO:0000313" key="7">
    <source>
        <dbReference type="Proteomes" id="UP000075230"/>
    </source>
</evidence>
<feature type="region of interest" description="Disordered" evidence="4">
    <location>
        <begin position="143"/>
        <end position="164"/>
    </location>
</feature>
<dbReference type="InterPro" id="IPR007219">
    <property type="entry name" value="XnlR_reg_dom"/>
</dbReference>
<keyword evidence="2" id="KW-0804">Transcription</keyword>
<organism evidence="6 7">
    <name type="scientific">Aspergillus kawachii</name>
    <name type="common">White koji mold</name>
    <name type="synonym">Aspergillus awamori var. kawachi</name>
    <dbReference type="NCBI Taxonomy" id="1069201"/>
    <lineage>
        <taxon>Eukaryota</taxon>
        <taxon>Fungi</taxon>
        <taxon>Dikarya</taxon>
        <taxon>Ascomycota</taxon>
        <taxon>Pezizomycotina</taxon>
        <taxon>Eurotiomycetes</taxon>
        <taxon>Eurotiomycetidae</taxon>
        <taxon>Eurotiales</taxon>
        <taxon>Aspergillaceae</taxon>
        <taxon>Aspergillus</taxon>
        <taxon>Aspergillus subgen. Circumdati</taxon>
    </lineage>
</organism>
<dbReference type="AlphaFoldDB" id="A0A146FDB6"/>
<dbReference type="GO" id="GO:0000435">
    <property type="term" value="P:positive regulation of transcription from RNA polymerase II promoter by galactose"/>
    <property type="evidence" value="ECO:0007669"/>
    <property type="project" value="TreeGrafter"/>
</dbReference>
<feature type="domain" description="Xylanolytic transcriptional activator regulatory" evidence="5">
    <location>
        <begin position="294"/>
        <end position="473"/>
    </location>
</feature>
<evidence type="ECO:0000256" key="1">
    <source>
        <dbReference type="ARBA" id="ARBA00023015"/>
    </source>
</evidence>
<dbReference type="GO" id="GO:0005634">
    <property type="term" value="C:nucleus"/>
    <property type="evidence" value="ECO:0007669"/>
    <property type="project" value="TreeGrafter"/>
</dbReference>
<evidence type="ECO:0000259" key="5">
    <source>
        <dbReference type="Pfam" id="PF04082"/>
    </source>
</evidence>
<feature type="region of interest" description="Disordered" evidence="4">
    <location>
        <begin position="209"/>
        <end position="235"/>
    </location>
</feature>
<feature type="compositionally biased region" description="Polar residues" evidence="4">
    <location>
        <begin position="153"/>
        <end position="164"/>
    </location>
</feature>
<dbReference type="InterPro" id="IPR051127">
    <property type="entry name" value="Fungal_SecMet_Regulators"/>
</dbReference>
<feature type="region of interest" description="Disordered" evidence="4">
    <location>
        <begin position="1"/>
        <end position="60"/>
    </location>
</feature>
<evidence type="ECO:0000256" key="3">
    <source>
        <dbReference type="ARBA" id="ARBA00023242"/>
    </source>
</evidence>
<dbReference type="GO" id="GO:0000978">
    <property type="term" value="F:RNA polymerase II cis-regulatory region sequence-specific DNA binding"/>
    <property type="evidence" value="ECO:0007669"/>
    <property type="project" value="TreeGrafter"/>
</dbReference>
<comment type="caution">
    <text evidence="6">The sequence shown here is derived from an EMBL/GenBank/DDBJ whole genome shotgun (WGS) entry which is preliminary data.</text>
</comment>
<reference evidence="6 7" key="1">
    <citation type="journal article" date="2016" name="DNA Res.">
        <title>Genome sequence of Aspergillus luchuensis NBRC 4314.</title>
        <authorList>
            <person name="Yamada O."/>
            <person name="Machida M."/>
            <person name="Hosoyama A."/>
            <person name="Goto M."/>
            <person name="Takahashi T."/>
            <person name="Futagami T."/>
            <person name="Yamagata Y."/>
            <person name="Takeuchi M."/>
            <person name="Kobayashi T."/>
            <person name="Koike H."/>
            <person name="Abe K."/>
            <person name="Asai K."/>
            <person name="Arita M."/>
            <person name="Fujita N."/>
            <person name="Fukuda K."/>
            <person name="Higa K."/>
            <person name="Horikawa H."/>
            <person name="Ishikawa T."/>
            <person name="Jinno K."/>
            <person name="Kato Y."/>
            <person name="Kirimura K."/>
            <person name="Mizutani O."/>
            <person name="Nakasone K."/>
            <person name="Sano M."/>
            <person name="Shiraishi Y."/>
            <person name="Tsukahara M."/>
            <person name="Gomi K."/>
        </authorList>
    </citation>
    <scope>NUCLEOTIDE SEQUENCE [LARGE SCALE GENOMIC DNA]</scope>
    <source>
        <strain evidence="6 7">RIB 2604</strain>
    </source>
</reference>
<dbReference type="VEuPathDB" id="FungiDB:ASPFODRAFT_482996"/>
<evidence type="ECO:0000313" key="6">
    <source>
        <dbReference type="EMBL" id="GAT23857.1"/>
    </source>
</evidence>
<proteinExistence type="predicted"/>